<evidence type="ECO:0000256" key="2">
    <source>
        <dbReference type="ARBA" id="ARBA00010790"/>
    </source>
</evidence>
<organism evidence="9 10">
    <name type="scientific">Bradyrhizobium macuxiense</name>
    <dbReference type="NCBI Taxonomy" id="1755647"/>
    <lineage>
        <taxon>Bacteria</taxon>
        <taxon>Pseudomonadati</taxon>
        <taxon>Pseudomonadota</taxon>
        <taxon>Alphaproteobacteria</taxon>
        <taxon>Hyphomicrobiales</taxon>
        <taxon>Nitrobacteraceae</taxon>
        <taxon>Bradyrhizobium</taxon>
    </lineage>
</organism>
<dbReference type="Gene3D" id="3.50.50.60">
    <property type="entry name" value="FAD/NAD(P)-binding domain"/>
    <property type="match status" value="1"/>
</dbReference>
<dbReference type="Gene3D" id="3.30.560.10">
    <property type="entry name" value="Glucose Oxidase, domain 3"/>
    <property type="match status" value="1"/>
</dbReference>
<reference evidence="9 10" key="1">
    <citation type="submission" date="2015-11" db="EMBL/GenBank/DDBJ databases">
        <title>Draft Genome Sequence of the Strain BR 10303 (Bradyrhizobium sp.) isolated from nodules of Centrolobium paraense.</title>
        <authorList>
            <person name="Zelli J.E."/>
            <person name="Simoes-Araujo J.L."/>
            <person name="Barauna A.C."/>
            <person name="Silva K."/>
        </authorList>
    </citation>
    <scope>NUCLEOTIDE SEQUENCE [LARGE SCALE GENOMIC DNA]</scope>
    <source>
        <strain evidence="9 10">BR 10303</strain>
    </source>
</reference>
<dbReference type="InterPro" id="IPR012132">
    <property type="entry name" value="GMC_OxRdtase"/>
</dbReference>
<evidence type="ECO:0000256" key="3">
    <source>
        <dbReference type="ARBA" id="ARBA00022630"/>
    </source>
</evidence>
<dbReference type="PIRSF" id="PIRSF000137">
    <property type="entry name" value="Alcohol_oxidase"/>
    <property type="match status" value="1"/>
</dbReference>
<comment type="caution">
    <text evidence="9">The sequence shown here is derived from an EMBL/GenBank/DDBJ whole genome shotgun (WGS) entry which is preliminary data.</text>
</comment>
<evidence type="ECO:0000313" key="10">
    <source>
        <dbReference type="Proteomes" id="UP000057737"/>
    </source>
</evidence>
<dbReference type="OrthoDB" id="9785276at2"/>
<dbReference type="EMBL" id="LNCU01000107">
    <property type="protein sequence ID" value="KWV48469.1"/>
    <property type="molecule type" value="Genomic_DNA"/>
</dbReference>
<protein>
    <recommendedName>
        <fullName evidence="7 8">Glucose-methanol-choline oxidoreductase N-terminal domain-containing protein</fullName>
    </recommendedName>
</protein>
<keyword evidence="10" id="KW-1185">Reference proteome</keyword>
<dbReference type="PANTHER" id="PTHR11552:SF147">
    <property type="entry name" value="CHOLINE DEHYDROGENASE, MITOCHONDRIAL"/>
    <property type="match status" value="1"/>
</dbReference>
<dbReference type="RefSeq" id="WP_066513603.1">
    <property type="nucleotide sequence ID" value="NZ_LNCU01000107.1"/>
</dbReference>
<dbReference type="SUPFAM" id="SSF51905">
    <property type="entry name" value="FAD/NAD(P)-binding domain"/>
    <property type="match status" value="1"/>
</dbReference>
<dbReference type="GO" id="GO:0050660">
    <property type="term" value="F:flavin adenine dinucleotide binding"/>
    <property type="evidence" value="ECO:0007669"/>
    <property type="project" value="InterPro"/>
</dbReference>
<dbReference type="SUPFAM" id="SSF54373">
    <property type="entry name" value="FAD-linked reductases, C-terminal domain"/>
    <property type="match status" value="1"/>
</dbReference>
<feature type="domain" description="Glucose-methanol-choline oxidoreductase N-terminal" evidence="8">
    <location>
        <begin position="257"/>
        <end position="271"/>
    </location>
</feature>
<dbReference type="Proteomes" id="UP000057737">
    <property type="component" value="Unassembled WGS sequence"/>
</dbReference>
<feature type="binding site" evidence="5">
    <location>
        <position position="221"/>
    </location>
    <ligand>
        <name>FAD</name>
        <dbReference type="ChEBI" id="CHEBI:57692"/>
    </ligand>
</feature>
<evidence type="ECO:0000256" key="1">
    <source>
        <dbReference type="ARBA" id="ARBA00001974"/>
    </source>
</evidence>
<evidence type="ECO:0000259" key="8">
    <source>
        <dbReference type="PROSITE" id="PS00624"/>
    </source>
</evidence>
<dbReference type="PROSITE" id="PS00623">
    <property type="entry name" value="GMC_OXRED_1"/>
    <property type="match status" value="1"/>
</dbReference>
<evidence type="ECO:0000256" key="5">
    <source>
        <dbReference type="PIRSR" id="PIRSR000137-2"/>
    </source>
</evidence>
<dbReference type="InterPro" id="IPR007867">
    <property type="entry name" value="GMC_OxRtase_C"/>
</dbReference>
<dbReference type="PANTHER" id="PTHR11552">
    <property type="entry name" value="GLUCOSE-METHANOL-CHOLINE GMC OXIDOREDUCTASE"/>
    <property type="match status" value="1"/>
</dbReference>
<keyword evidence="4 5" id="KW-0274">FAD</keyword>
<dbReference type="Pfam" id="PF00732">
    <property type="entry name" value="GMC_oxred_N"/>
    <property type="match status" value="1"/>
</dbReference>
<dbReference type="InterPro" id="IPR036188">
    <property type="entry name" value="FAD/NAD-bd_sf"/>
</dbReference>
<dbReference type="PROSITE" id="PS00624">
    <property type="entry name" value="GMC_OXRED_2"/>
    <property type="match status" value="1"/>
</dbReference>
<feature type="binding site" evidence="5">
    <location>
        <position position="84"/>
    </location>
    <ligand>
        <name>FAD</name>
        <dbReference type="ChEBI" id="CHEBI:57692"/>
    </ligand>
</feature>
<evidence type="ECO:0000313" key="9">
    <source>
        <dbReference type="EMBL" id="KWV48469.1"/>
    </source>
</evidence>
<proteinExistence type="inferred from homology"/>
<gene>
    <name evidence="9" type="ORF">AS156_18515</name>
</gene>
<dbReference type="GO" id="GO:0016614">
    <property type="term" value="F:oxidoreductase activity, acting on CH-OH group of donors"/>
    <property type="evidence" value="ECO:0007669"/>
    <property type="project" value="InterPro"/>
</dbReference>
<comment type="similarity">
    <text evidence="2 6">Belongs to the GMC oxidoreductase family.</text>
</comment>
<dbReference type="AlphaFoldDB" id="A0A120FJ34"/>
<sequence>MSAEFDYIIIGGGSAGAVLASRLSEDARNRVCLLEAGRKDNDPLISIPLGVVWLPKDKRHTWGFSSTPQAGLGGRIVSIPRGKVLGGSSAINGMIYIRGHRDDYDAWAKAGCDGWDYESVLPYFKKSEDNRRLTIDRDHHGFGGSLSVSDLSEPNPIDHDFLEAAQQLQFRQCPDFNVSQPEGVGIYQVTQRDGRRHSASAAFLRPVLARSNLDVVSGADVSRIVVENDRAAGVVYRDPEGRLRTVRARGEIVLCAGAIGSPDLLLRSGIGPAEQIRAFGGEVIHDLRGVGANLQDHTDVMVICRSRSSVPWGISARALPRLVGDGLAWLFARRGMLSSNMVEAGGFIRSRPSEPRPDIQFHFIPGRKSHRGRTIEFGHGVSLHTCILRPESRGSVTRTTPNGAPLVDLGLLSAESDLERLVRGVRLARDILKQPQLARHGLTEILPGEAVFDDEGIRAYVREQARTVYHPVGTCKMGIGPDAVVDSKLRVKGIASLRVADASIMPTIVSGNTNAPAIMIGEKAADMILETAR</sequence>
<feature type="domain" description="Glucose-methanol-choline oxidoreductase N-terminal" evidence="7">
    <location>
        <begin position="82"/>
        <end position="105"/>
    </location>
</feature>
<name>A0A120FJ34_9BRAD</name>
<evidence type="ECO:0000256" key="6">
    <source>
        <dbReference type="RuleBase" id="RU003968"/>
    </source>
</evidence>
<evidence type="ECO:0000259" key="7">
    <source>
        <dbReference type="PROSITE" id="PS00623"/>
    </source>
</evidence>
<comment type="cofactor">
    <cofactor evidence="1 5">
        <name>FAD</name>
        <dbReference type="ChEBI" id="CHEBI:57692"/>
    </cofactor>
</comment>
<dbReference type="InterPro" id="IPR000172">
    <property type="entry name" value="GMC_OxRdtase_N"/>
</dbReference>
<dbReference type="Pfam" id="PF05199">
    <property type="entry name" value="GMC_oxred_C"/>
    <property type="match status" value="1"/>
</dbReference>
<evidence type="ECO:0000256" key="4">
    <source>
        <dbReference type="ARBA" id="ARBA00022827"/>
    </source>
</evidence>
<accession>A0A120FJ34</accession>
<keyword evidence="3 6" id="KW-0285">Flavoprotein</keyword>